<organism evidence="3 4">
    <name type="scientific">Paenibacillus alba</name>
    <dbReference type="NCBI Taxonomy" id="1197127"/>
    <lineage>
        <taxon>Bacteria</taxon>
        <taxon>Bacillati</taxon>
        <taxon>Bacillota</taxon>
        <taxon>Bacilli</taxon>
        <taxon>Bacillales</taxon>
        <taxon>Paenibacillaceae</taxon>
        <taxon>Paenibacillus</taxon>
    </lineage>
</organism>
<sequence>MNISIKTSFELRLFKSSKDKDFAEALKIYSRNIPASIRTDTNEITYWLNNYNKVFTDKKLYLFGLYYDDIIVGFSEMVYIKSTKIYIIDYLVIDKSYRKNGLFQSFAYNLERFVESEPVQFDYVLTEIGFMNNSKEPVNESKALIRLLKTGGFDVIKAPYKQPLLGSNNYESLINGQLLIWAHSNPQSLNKSTYMSFIRSIYFDHYLEWYKSILTSDEISEYEGHLNSLYKDINKEIKKSVIEVNGYHLDPNAKGVLPPATVDTNEQYKAVRGFAFLTLFIALVLIFTMKLLSFSMTDVIPVVLISLFIILAFVSIYSKNAMKVFNKVGDLLKFFSRRSK</sequence>
<keyword evidence="1" id="KW-0472">Membrane</keyword>
<dbReference type="EMBL" id="JARLKY010000163">
    <property type="protein sequence ID" value="MEC0232715.1"/>
    <property type="molecule type" value="Genomic_DNA"/>
</dbReference>
<dbReference type="SUPFAM" id="SSF55729">
    <property type="entry name" value="Acyl-CoA N-acyltransferases (Nat)"/>
    <property type="match status" value="1"/>
</dbReference>
<dbReference type="InterPro" id="IPR000182">
    <property type="entry name" value="GNAT_dom"/>
</dbReference>
<dbReference type="Gene3D" id="3.40.630.30">
    <property type="match status" value="1"/>
</dbReference>
<evidence type="ECO:0000313" key="4">
    <source>
        <dbReference type="Proteomes" id="UP001338137"/>
    </source>
</evidence>
<feature type="transmembrane region" description="Helical" evidence="1">
    <location>
        <begin position="274"/>
        <end position="293"/>
    </location>
</feature>
<dbReference type="RefSeq" id="WP_326076935.1">
    <property type="nucleotide sequence ID" value="NZ_JARLKY010000163.1"/>
</dbReference>
<dbReference type="PROSITE" id="PS51186">
    <property type="entry name" value="GNAT"/>
    <property type="match status" value="1"/>
</dbReference>
<evidence type="ECO:0000313" key="3">
    <source>
        <dbReference type="EMBL" id="MEC0232715.1"/>
    </source>
</evidence>
<protein>
    <recommendedName>
        <fullName evidence="2">N-acetyltransferase domain-containing protein</fullName>
    </recommendedName>
</protein>
<keyword evidence="4" id="KW-1185">Reference proteome</keyword>
<evidence type="ECO:0000259" key="2">
    <source>
        <dbReference type="PROSITE" id="PS51186"/>
    </source>
</evidence>
<keyword evidence="1" id="KW-0812">Transmembrane</keyword>
<reference evidence="3 4" key="1">
    <citation type="submission" date="2023-03" db="EMBL/GenBank/DDBJ databases">
        <title>Bacillus Genome Sequencing.</title>
        <authorList>
            <person name="Dunlap C."/>
        </authorList>
    </citation>
    <scope>NUCLEOTIDE SEQUENCE [LARGE SCALE GENOMIC DNA]</scope>
    <source>
        <strain evidence="3 4">BD-533</strain>
    </source>
</reference>
<name>A0ABU6GES0_9BACL</name>
<accession>A0ABU6GES0</accession>
<dbReference type="InterPro" id="IPR016181">
    <property type="entry name" value="Acyl_CoA_acyltransferase"/>
</dbReference>
<feature type="domain" description="N-acetyltransferase" evidence="2">
    <location>
        <begin position="9"/>
        <end position="180"/>
    </location>
</feature>
<feature type="transmembrane region" description="Helical" evidence="1">
    <location>
        <begin position="299"/>
        <end position="317"/>
    </location>
</feature>
<keyword evidence="1" id="KW-1133">Transmembrane helix</keyword>
<proteinExistence type="predicted"/>
<comment type="caution">
    <text evidence="3">The sequence shown here is derived from an EMBL/GenBank/DDBJ whole genome shotgun (WGS) entry which is preliminary data.</text>
</comment>
<gene>
    <name evidence="3" type="ORF">P4I72_37060</name>
</gene>
<dbReference type="Proteomes" id="UP001338137">
    <property type="component" value="Unassembled WGS sequence"/>
</dbReference>
<evidence type="ECO:0000256" key="1">
    <source>
        <dbReference type="SAM" id="Phobius"/>
    </source>
</evidence>